<feature type="transmembrane region" description="Helical" evidence="6">
    <location>
        <begin position="111"/>
        <end position="135"/>
    </location>
</feature>
<keyword evidence="5 6" id="KW-0472">Membrane</keyword>
<comment type="subcellular location">
    <subcellularLocation>
        <location evidence="1">Membrane</location>
        <topology evidence="1">Multi-pass membrane protein</topology>
    </subcellularLocation>
</comment>
<dbReference type="GO" id="GO:0005886">
    <property type="term" value="C:plasma membrane"/>
    <property type="evidence" value="ECO:0007669"/>
    <property type="project" value="TreeGrafter"/>
</dbReference>
<dbReference type="PANTHER" id="PTHR43461">
    <property type="entry name" value="TRANSMEMBRANE PROTEIN 256"/>
    <property type="match status" value="1"/>
</dbReference>
<evidence type="ECO:0000313" key="7">
    <source>
        <dbReference type="EMBL" id="AEP29739.1"/>
    </source>
</evidence>
<name>G4QHA8_GLANF</name>
<dbReference type="KEGG" id="gni:GNIT_1622"/>
<comment type="similarity">
    <text evidence="2">Belongs to the UPF0382 family.</text>
</comment>
<feature type="transmembrane region" description="Helical" evidence="6">
    <location>
        <begin position="85"/>
        <end position="105"/>
    </location>
</feature>
<dbReference type="STRING" id="1085623.GNIT_1622"/>
<protein>
    <submittedName>
        <fullName evidence="7">Product YwdK</fullName>
    </submittedName>
</protein>
<dbReference type="eggNOG" id="COG2363">
    <property type="taxonomic scope" value="Bacteria"/>
</dbReference>
<keyword evidence="4 6" id="KW-1133">Transmembrane helix</keyword>
<keyword evidence="3 6" id="KW-0812">Transmembrane</keyword>
<dbReference type="EMBL" id="CP003060">
    <property type="protein sequence ID" value="AEP29739.1"/>
    <property type="molecule type" value="Genomic_DNA"/>
</dbReference>
<dbReference type="PANTHER" id="PTHR43461:SF1">
    <property type="entry name" value="TRANSMEMBRANE PROTEIN 256"/>
    <property type="match status" value="1"/>
</dbReference>
<dbReference type="RefSeq" id="WP_014108613.1">
    <property type="nucleotide sequence ID" value="NC_016041.1"/>
</dbReference>
<organism evidence="7 8">
    <name type="scientific">Glaciecola nitratireducens (strain JCM 12485 / KCTC 12276 / FR1064)</name>
    <dbReference type="NCBI Taxonomy" id="1085623"/>
    <lineage>
        <taxon>Bacteria</taxon>
        <taxon>Pseudomonadati</taxon>
        <taxon>Pseudomonadota</taxon>
        <taxon>Gammaproteobacteria</taxon>
        <taxon>Alteromonadales</taxon>
        <taxon>Alteromonadaceae</taxon>
        <taxon>Brumicola</taxon>
    </lineage>
</organism>
<evidence type="ECO:0000256" key="6">
    <source>
        <dbReference type="SAM" id="Phobius"/>
    </source>
</evidence>
<feature type="transmembrane region" description="Helical" evidence="6">
    <location>
        <begin position="21"/>
        <end position="40"/>
    </location>
</feature>
<evidence type="ECO:0000256" key="5">
    <source>
        <dbReference type="ARBA" id="ARBA00023136"/>
    </source>
</evidence>
<accession>G4QHA8</accession>
<dbReference type="InterPro" id="IPR006696">
    <property type="entry name" value="DUF423"/>
</dbReference>
<evidence type="ECO:0000313" key="8">
    <source>
        <dbReference type="Proteomes" id="UP000009282"/>
    </source>
</evidence>
<keyword evidence="8" id="KW-1185">Reference proteome</keyword>
<feature type="transmembrane region" description="Helical" evidence="6">
    <location>
        <begin position="60"/>
        <end position="78"/>
    </location>
</feature>
<reference evidence="7 8" key="1">
    <citation type="journal article" date="2011" name="J. Bacteriol.">
        <title>Complete genome sequence of seawater bacterium Glaciecola nitratireducens FR1064T.</title>
        <authorList>
            <person name="Bian F."/>
            <person name="Qin Q.L."/>
            <person name="Xie B.B."/>
            <person name="Shu Y.L."/>
            <person name="Zhang X.Y."/>
            <person name="Yu Y."/>
            <person name="Chen B."/>
            <person name="Chen X.L."/>
            <person name="Zhou B.C."/>
            <person name="Zhang Y.Z."/>
        </authorList>
    </citation>
    <scope>NUCLEOTIDE SEQUENCE [LARGE SCALE GENOMIC DNA]</scope>
    <source>
        <strain evidence="8">JCM 12485 / KCTC 12276 / FR1064</strain>
    </source>
</reference>
<evidence type="ECO:0000256" key="1">
    <source>
        <dbReference type="ARBA" id="ARBA00004141"/>
    </source>
</evidence>
<evidence type="ECO:0000256" key="2">
    <source>
        <dbReference type="ARBA" id="ARBA00009694"/>
    </source>
</evidence>
<sequence length="138" mass="15115">MNEEKQPIGLLTMTKETKVGVFFGAFYLGLGIMLGAFAAHGLKDTLSVYQMGILQTGVKYQLIHGVALLILGLFCSLYQQRLFYIALICIAVGVGLFSFSLYAIALLGISFLGIITPIGGVFMILGWFITMYAVFRNK</sequence>
<gene>
    <name evidence="7" type="ordered locus">GNIT_1622</name>
</gene>
<dbReference type="HOGENOM" id="CLU_096548_3_3_6"/>
<dbReference type="Proteomes" id="UP000009282">
    <property type="component" value="Chromosome"/>
</dbReference>
<evidence type="ECO:0000256" key="4">
    <source>
        <dbReference type="ARBA" id="ARBA00022989"/>
    </source>
</evidence>
<proteinExistence type="inferred from homology"/>
<dbReference type="Pfam" id="PF04241">
    <property type="entry name" value="DUF423"/>
    <property type="match status" value="1"/>
</dbReference>
<dbReference type="AlphaFoldDB" id="G4QHA8"/>
<evidence type="ECO:0000256" key="3">
    <source>
        <dbReference type="ARBA" id="ARBA00022692"/>
    </source>
</evidence>